<dbReference type="AlphaFoldDB" id="A0A7X4KR16"/>
<dbReference type="RefSeq" id="WP_161075182.1">
    <property type="nucleotide sequence ID" value="NZ_WWCU01000048.1"/>
</dbReference>
<keyword evidence="3" id="KW-1185">Reference proteome</keyword>
<accession>A0A7X4KR16</accession>
<organism evidence="2 3">
    <name type="scientific">Pseudoduganella aquatica</name>
    <dbReference type="NCBI Taxonomy" id="2660641"/>
    <lineage>
        <taxon>Bacteria</taxon>
        <taxon>Pseudomonadati</taxon>
        <taxon>Pseudomonadota</taxon>
        <taxon>Betaproteobacteria</taxon>
        <taxon>Burkholderiales</taxon>
        <taxon>Oxalobacteraceae</taxon>
        <taxon>Telluria group</taxon>
        <taxon>Pseudoduganella</taxon>
    </lineage>
</organism>
<sequence>MSGKSTNQAAALDKQMQKDGDGAVDGSAQPCPKAQRPTLLAKVTCDVDGPKTIHATVNGVGQKASKAKTGIADFGAVQPGTYTVSVGTILAPDDKDYVILPGSTSTVTLGPGDKQTIDLKVDKKNIVTPKLELEYKVVMLDRGLGELQEASQPKLLPDPTYVELSFSESNKTYPYPGGGKFSCTPANVDVFLDAACTQKLTADLTPQQLAPDTKLKLYLRGTKAGKFKAKLELTDPNLPGVRLDEPATEAMGVVELEMVVHQHSREKLLKLDGKPDDADALESLKLPKQKAMDDAGKVTKMGRLLHAQDSGSFSRARLLIKKYTKKHWPDGTDDYEIVLTTTAASGGLAIHTKEWDDELKDPVKIRVADLKAKEHEFWVEGGSATNALLDAKLDLGMDRADGGLAKTAKRHGDWAGFTVVKIDEVKVDYQAPASGPAWDAAQKRFYINLQQDTDGRKVTIGAKLSVALADVELHVMLAPDKDNRKQANWNVDMPKSWKWKDISSSLKHLDKVKYKKYLHLSAKTDATGYAKVEVILSRFGGDKFQPAAYIEQDPHLAKYVDGHGELEKRKPVLAKDDSITVWRKVWYQLSKAAGFNPPAADVTKSAYEEVYTELVLDKIKDFDVGSAPAQTFYPQYMLDMNSTSTTLVANIGSYNKLALSARLDTQPDQPVKRHLMVCAYQCDPGGTALGQSDPVESDMSGQYIDIDVSSELYVVDPEMENGGPMATSIYWYRDSDSTRVPIPANEARVAKPRQTPGHIQVRLPAIVPPPSAADAVYVVARCHTAEDFLGESFGVRHTLAVYDPTENDDYFDTITHEFGHSFNQTPRPGKQPKSLPKHPKQKDKGQGNHCRVNGGKAGKKIKYECVMYDAGPMKWGIHKFCPKCQPYVLAEDFHRP</sequence>
<gene>
    <name evidence="2" type="ORF">GTP77_26640</name>
</gene>
<feature type="region of interest" description="Disordered" evidence="1">
    <location>
        <begin position="819"/>
        <end position="855"/>
    </location>
</feature>
<feature type="region of interest" description="Disordered" evidence="1">
    <location>
        <begin position="1"/>
        <end position="35"/>
    </location>
</feature>
<evidence type="ECO:0000313" key="2">
    <source>
        <dbReference type="EMBL" id="MYN10901.1"/>
    </source>
</evidence>
<dbReference type="Proteomes" id="UP000450676">
    <property type="component" value="Unassembled WGS sequence"/>
</dbReference>
<evidence type="ECO:0000256" key="1">
    <source>
        <dbReference type="SAM" id="MobiDB-lite"/>
    </source>
</evidence>
<name>A0A7X4KR16_9BURK</name>
<reference evidence="2 3" key="1">
    <citation type="submission" date="2019-12" db="EMBL/GenBank/DDBJ databases">
        <title>Novel species isolated from a subtropical stream in China.</title>
        <authorList>
            <person name="Lu H."/>
        </authorList>
    </citation>
    <scope>NUCLEOTIDE SEQUENCE [LARGE SCALE GENOMIC DNA]</scope>
    <source>
        <strain evidence="2 3">FT127W</strain>
    </source>
</reference>
<dbReference type="EMBL" id="WWCU01000048">
    <property type="protein sequence ID" value="MYN10901.1"/>
    <property type="molecule type" value="Genomic_DNA"/>
</dbReference>
<comment type="caution">
    <text evidence="2">The sequence shown here is derived from an EMBL/GenBank/DDBJ whole genome shotgun (WGS) entry which is preliminary data.</text>
</comment>
<evidence type="ECO:0000313" key="3">
    <source>
        <dbReference type="Proteomes" id="UP000450676"/>
    </source>
</evidence>
<proteinExistence type="predicted"/>
<protein>
    <submittedName>
        <fullName evidence="2">Uncharacterized protein</fullName>
    </submittedName>
</protein>